<keyword evidence="4" id="KW-1133">Transmembrane helix</keyword>
<dbReference type="PROSITE" id="PS00041">
    <property type="entry name" value="HTH_ARAC_FAMILY_1"/>
    <property type="match status" value="1"/>
</dbReference>
<dbReference type="EMBL" id="QSUL01000010">
    <property type="protein sequence ID" value="RGN33775.1"/>
    <property type="molecule type" value="Genomic_DNA"/>
</dbReference>
<evidence type="ECO:0000259" key="6">
    <source>
        <dbReference type="PROSITE" id="PS01124"/>
    </source>
</evidence>
<dbReference type="PROSITE" id="PS01124">
    <property type="entry name" value="HTH_ARAC_FAMILY_2"/>
    <property type="match status" value="1"/>
</dbReference>
<evidence type="ECO:0000256" key="1">
    <source>
        <dbReference type="ARBA" id="ARBA00023015"/>
    </source>
</evidence>
<keyword evidence="4" id="KW-0472">Membrane</keyword>
<dbReference type="Gene3D" id="1.10.10.60">
    <property type="entry name" value="Homeodomain-like"/>
    <property type="match status" value="1"/>
</dbReference>
<dbReference type="InterPro" id="IPR018060">
    <property type="entry name" value="HTH_AraC"/>
</dbReference>
<evidence type="ECO:0000313" key="7">
    <source>
        <dbReference type="EMBL" id="RGN33775.1"/>
    </source>
</evidence>
<organism evidence="7 8">
    <name type="scientific">Bacteroides oleiciplenus</name>
    <dbReference type="NCBI Taxonomy" id="626931"/>
    <lineage>
        <taxon>Bacteria</taxon>
        <taxon>Pseudomonadati</taxon>
        <taxon>Bacteroidota</taxon>
        <taxon>Bacteroidia</taxon>
        <taxon>Bacteroidales</taxon>
        <taxon>Bacteroidaceae</taxon>
        <taxon>Bacteroides</taxon>
    </lineage>
</organism>
<evidence type="ECO:0000256" key="5">
    <source>
        <dbReference type="SAM" id="SignalP"/>
    </source>
</evidence>
<dbReference type="SUPFAM" id="SSF46689">
    <property type="entry name" value="Homeodomain-like"/>
    <property type="match status" value="1"/>
</dbReference>
<dbReference type="SUPFAM" id="SSF48452">
    <property type="entry name" value="TPR-like"/>
    <property type="match status" value="1"/>
</dbReference>
<evidence type="ECO:0000313" key="8">
    <source>
        <dbReference type="Proteomes" id="UP000260983"/>
    </source>
</evidence>
<dbReference type="AlphaFoldDB" id="A0A3E5B8W8"/>
<evidence type="ECO:0000256" key="4">
    <source>
        <dbReference type="SAM" id="Phobius"/>
    </source>
</evidence>
<feature type="domain" description="HTH araC/xylS-type" evidence="6">
    <location>
        <begin position="455"/>
        <end position="561"/>
    </location>
</feature>
<gene>
    <name evidence="7" type="ORF">DXB65_14915</name>
</gene>
<keyword evidence="4" id="KW-0812">Transmembrane</keyword>
<dbReference type="GO" id="GO:0043565">
    <property type="term" value="F:sequence-specific DNA binding"/>
    <property type="evidence" value="ECO:0007669"/>
    <property type="project" value="InterPro"/>
</dbReference>
<dbReference type="InterPro" id="IPR009057">
    <property type="entry name" value="Homeodomain-like_sf"/>
</dbReference>
<dbReference type="Pfam" id="PF12833">
    <property type="entry name" value="HTH_18"/>
    <property type="match status" value="1"/>
</dbReference>
<feature type="chain" id="PRO_5017710538" evidence="5">
    <location>
        <begin position="24"/>
        <end position="572"/>
    </location>
</feature>
<sequence>MQTTDKYAVIFLLLLLIATALKAENTRDNAEAIPDSLLTEKYITRLYLNNPDQALHLLDEAEQRRIPNMEPFRINLLRSMAYSQKSMHYLKERYVRQALASDSVRLVPKRHLRALSQLVMALEQSNKYEEGIRTAEEAVTLARQLQQSATESEILSIIGRMYVGMARTEEGIEYMTKAINRLQNTKDVRELAQVSTAYGDLMSTLCDDGQLQEAIEAGQQRAEIIRRMSLLPGPPPGYIDQQYGYLYSKMAYFYLLNGQVQQAEEYFNHYLATNYAHSLAGQGESIPYLLKKKRYREAIEINKKLQTLIQGQDTVNYNYLIILDRYAQAYRGLQQYALVDAFQQRITALTNSIYAREKSSRAHEFAIIFDTQEKEAQITRQDYQISLQRILLYSISFATVISLIFLWINCKNLRKIREKNRVAFRQIDEMMAQRERLRRAWQGEGLSSPDKEQDLHIFQKMENTLLSEKAFLNHDYRRENLMELTRMNKNRLTDLIKECTGNTPNTYINRLRIEYAVKLMKTYPHYSIESIATDSGFKSKNTFYVAFRDVFGVTPNEYKKGQENKEVMEADE</sequence>
<dbReference type="InterPro" id="IPR018062">
    <property type="entry name" value="HTH_AraC-typ_CS"/>
</dbReference>
<dbReference type="GO" id="GO:0003700">
    <property type="term" value="F:DNA-binding transcription factor activity"/>
    <property type="evidence" value="ECO:0007669"/>
    <property type="project" value="InterPro"/>
</dbReference>
<keyword evidence="1" id="KW-0805">Transcription regulation</keyword>
<keyword evidence="5" id="KW-0732">Signal</keyword>
<dbReference type="PANTHER" id="PTHR43280:SF2">
    <property type="entry name" value="HTH-TYPE TRANSCRIPTIONAL REGULATOR EXSA"/>
    <property type="match status" value="1"/>
</dbReference>
<protein>
    <submittedName>
        <fullName evidence="7">AraC family transcriptional regulator</fullName>
    </submittedName>
</protein>
<dbReference type="SMART" id="SM00342">
    <property type="entry name" value="HTH_ARAC"/>
    <property type="match status" value="1"/>
</dbReference>
<feature type="transmembrane region" description="Helical" evidence="4">
    <location>
        <begin position="390"/>
        <end position="410"/>
    </location>
</feature>
<dbReference type="InterPro" id="IPR011990">
    <property type="entry name" value="TPR-like_helical_dom_sf"/>
</dbReference>
<keyword evidence="2" id="KW-0238">DNA-binding</keyword>
<feature type="signal peptide" evidence="5">
    <location>
        <begin position="1"/>
        <end position="23"/>
    </location>
</feature>
<reference evidence="7 8" key="1">
    <citation type="submission" date="2018-08" db="EMBL/GenBank/DDBJ databases">
        <title>A genome reference for cultivated species of the human gut microbiota.</title>
        <authorList>
            <person name="Zou Y."/>
            <person name="Xue W."/>
            <person name="Luo G."/>
        </authorList>
    </citation>
    <scope>NUCLEOTIDE SEQUENCE [LARGE SCALE GENOMIC DNA]</scope>
    <source>
        <strain evidence="7 8">OM05-15BH</strain>
    </source>
</reference>
<dbReference type="Gene3D" id="1.25.40.10">
    <property type="entry name" value="Tetratricopeptide repeat domain"/>
    <property type="match status" value="2"/>
</dbReference>
<evidence type="ECO:0000256" key="2">
    <source>
        <dbReference type="ARBA" id="ARBA00023125"/>
    </source>
</evidence>
<accession>A0A3E5B8W8</accession>
<comment type="caution">
    <text evidence="7">The sequence shown here is derived from an EMBL/GenBank/DDBJ whole genome shotgun (WGS) entry which is preliminary data.</text>
</comment>
<proteinExistence type="predicted"/>
<keyword evidence="3" id="KW-0804">Transcription</keyword>
<dbReference type="RefSeq" id="WP_117724718.1">
    <property type="nucleotide sequence ID" value="NZ_QSUL01000010.1"/>
</dbReference>
<dbReference type="Proteomes" id="UP000260983">
    <property type="component" value="Unassembled WGS sequence"/>
</dbReference>
<evidence type="ECO:0000256" key="3">
    <source>
        <dbReference type="ARBA" id="ARBA00023163"/>
    </source>
</evidence>
<name>A0A3E5B8W8_9BACE</name>
<dbReference type="PANTHER" id="PTHR43280">
    <property type="entry name" value="ARAC-FAMILY TRANSCRIPTIONAL REGULATOR"/>
    <property type="match status" value="1"/>
</dbReference>